<feature type="non-terminal residue" evidence="3">
    <location>
        <position position="1"/>
    </location>
</feature>
<evidence type="ECO:0000256" key="1">
    <source>
        <dbReference type="SAM" id="MobiDB-lite"/>
    </source>
</evidence>
<feature type="compositionally biased region" description="Polar residues" evidence="1">
    <location>
        <begin position="179"/>
        <end position="191"/>
    </location>
</feature>
<feature type="compositionally biased region" description="Basic residues" evidence="1">
    <location>
        <begin position="104"/>
        <end position="117"/>
    </location>
</feature>
<proteinExistence type="predicted"/>
<gene>
    <name evidence="3" type="ORF">PFISCL1PPCAC_18942</name>
</gene>
<feature type="region of interest" description="Disordered" evidence="1">
    <location>
        <begin position="85"/>
        <end position="191"/>
    </location>
</feature>
<evidence type="ECO:0000313" key="3">
    <source>
        <dbReference type="EMBL" id="GMT27645.1"/>
    </source>
</evidence>
<feature type="chain" id="PRO_5043529049" evidence="2">
    <location>
        <begin position="20"/>
        <end position="218"/>
    </location>
</feature>
<evidence type="ECO:0000313" key="4">
    <source>
        <dbReference type="Proteomes" id="UP001432322"/>
    </source>
</evidence>
<dbReference type="Proteomes" id="UP001432322">
    <property type="component" value="Unassembled WGS sequence"/>
</dbReference>
<reference evidence="3" key="1">
    <citation type="submission" date="2023-10" db="EMBL/GenBank/DDBJ databases">
        <title>Genome assembly of Pristionchus species.</title>
        <authorList>
            <person name="Yoshida K."/>
            <person name="Sommer R.J."/>
        </authorList>
    </citation>
    <scope>NUCLEOTIDE SEQUENCE</scope>
    <source>
        <strain evidence="3">RS5133</strain>
    </source>
</reference>
<comment type="caution">
    <text evidence="3">The sequence shown here is derived from an EMBL/GenBank/DDBJ whole genome shotgun (WGS) entry which is preliminary data.</text>
</comment>
<feature type="signal peptide" evidence="2">
    <location>
        <begin position="1"/>
        <end position="19"/>
    </location>
</feature>
<feature type="compositionally biased region" description="Low complexity" evidence="1">
    <location>
        <begin position="125"/>
        <end position="141"/>
    </location>
</feature>
<keyword evidence="2" id="KW-0732">Signal</keyword>
<evidence type="ECO:0000256" key="2">
    <source>
        <dbReference type="SAM" id="SignalP"/>
    </source>
</evidence>
<dbReference type="AlphaFoldDB" id="A0AAV5WB53"/>
<name>A0AAV5WB53_9BILA</name>
<accession>A0AAV5WB53</accession>
<sequence>LPLLSLLFYLTMGITQVSIAPADSSSNNSARSATSPVVRRVVTVAINRKTDSNATPKSIMKKKFTGAAGSIKKRVSIVAASPVSRATAGTMRSSTPMRSISSQSRRHAVINGAHRRSASPSSNPTSTVVRTKTTVSVASSSPINTKSRRPTITTVVRRSVSSSKGSSSSGVRRAKKVNRSTGGKNLLKTSQFAPPLKDNIVRIGGYGMRKTAARDATK</sequence>
<feature type="compositionally biased region" description="Polar residues" evidence="1">
    <location>
        <begin position="90"/>
        <end position="103"/>
    </location>
</feature>
<protein>
    <submittedName>
        <fullName evidence="3">Uncharacterized protein</fullName>
    </submittedName>
</protein>
<feature type="compositionally biased region" description="Polar residues" evidence="1">
    <location>
        <begin position="142"/>
        <end position="154"/>
    </location>
</feature>
<dbReference type="EMBL" id="BTSY01000005">
    <property type="protein sequence ID" value="GMT27645.1"/>
    <property type="molecule type" value="Genomic_DNA"/>
</dbReference>
<feature type="compositionally biased region" description="Low complexity" evidence="1">
    <location>
        <begin position="155"/>
        <end position="171"/>
    </location>
</feature>
<organism evidence="3 4">
    <name type="scientific">Pristionchus fissidentatus</name>
    <dbReference type="NCBI Taxonomy" id="1538716"/>
    <lineage>
        <taxon>Eukaryota</taxon>
        <taxon>Metazoa</taxon>
        <taxon>Ecdysozoa</taxon>
        <taxon>Nematoda</taxon>
        <taxon>Chromadorea</taxon>
        <taxon>Rhabditida</taxon>
        <taxon>Rhabditina</taxon>
        <taxon>Diplogasteromorpha</taxon>
        <taxon>Diplogasteroidea</taxon>
        <taxon>Neodiplogasteridae</taxon>
        <taxon>Pristionchus</taxon>
    </lineage>
</organism>
<keyword evidence="4" id="KW-1185">Reference proteome</keyword>